<evidence type="ECO:0000256" key="9">
    <source>
        <dbReference type="SAM" id="MobiDB-lite"/>
    </source>
</evidence>
<dbReference type="InterPro" id="IPR036397">
    <property type="entry name" value="RNaseH_sf"/>
</dbReference>
<accession>A0A9W3DM17</accession>
<feature type="domain" description="Reverse transcriptase" evidence="10">
    <location>
        <begin position="650"/>
        <end position="829"/>
    </location>
</feature>
<evidence type="ECO:0000256" key="3">
    <source>
        <dbReference type="ARBA" id="ARBA00022695"/>
    </source>
</evidence>
<evidence type="ECO:0000256" key="6">
    <source>
        <dbReference type="ARBA" id="ARBA00022801"/>
    </source>
</evidence>
<dbReference type="GO" id="GO:0003964">
    <property type="term" value="F:RNA-directed DNA polymerase activity"/>
    <property type="evidence" value="ECO:0007669"/>
    <property type="project" value="UniProtKB-KW"/>
</dbReference>
<dbReference type="OrthoDB" id="1105513at2759"/>
<organism evidence="12 16">
    <name type="scientific">Raphanus sativus</name>
    <name type="common">Radish</name>
    <name type="synonym">Raphanus raphanistrum var. sativus</name>
    <dbReference type="NCBI Taxonomy" id="3726"/>
    <lineage>
        <taxon>Eukaryota</taxon>
        <taxon>Viridiplantae</taxon>
        <taxon>Streptophyta</taxon>
        <taxon>Embryophyta</taxon>
        <taxon>Tracheophyta</taxon>
        <taxon>Spermatophyta</taxon>
        <taxon>Magnoliopsida</taxon>
        <taxon>eudicotyledons</taxon>
        <taxon>Gunneridae</taxon>
        <taxon>Pentapetalae</taxon>
        <taxon>rosids</taxon>
        <taxon>malvids</taxon>
        <taxon>Brassicales</taxon>
        <taxon>Brassicaceae</taxon>
        <taxon>Brassiceae</taxon>
        <taxon>Raphanus</taxon>
    </lineage>
</organism>
<dbReference type="Pfam" id="PF17921">
    <property type="entry name" value="Integrase_H2C2"/>
    <property type="match status" value="1"/>
</dbReference>
<evidence type="ECO:0000256" key="8">
    <source>
        <dbReference type="ARBA" id="ARBA00023268"/>
    </source>
</evidence>
<protein>
    <submittedName>
        <fullName evidence="13 14">Transposon Ty3-I Gag-Pol polyprotein isoform X1</fullName>
    </submittedName>
</protein>
<dbReference type="PANTHER" id="PTHR37984">
    <property type="entry name" value="PROTEIN CBG26694"/>
    <property type="match status" value="1"/>
</dbReference>
<dbReference type="Gene3D" id="3.10.10.10">
    <property type="entry name" value="HIV Type 1 Reverse Transcriptase, subunit A, domain 1"/>
    <property type="match status" value="1"/>
</dbReference>
<dbReference type="FunFam" id="3.30.70.270:FF:000020">
    <property type="entry name" value="Transposon Tf2-6 polyprotein-like Protein"/>
    <property type="match status" value="1"/>
</dbReference>
<dbReference type="InterPro" id="IPR001584">
    <property type="entry name" value="Integrase_cat-core"/>
</dbReference>
<keyword evidence="5" id="KW-0255">Endonuclease</keyword>
<evidence type="ECO:0000313" key="16">
    <source>
        <dbReference type="RefSeq" id="XP_056864982.1"/>
    </source>
</evidence>
<dbReference type="RefSeq" id="XP_056864981.1">
    <property type="nucleotide sequence ID" value="XM_057009001.1"/>
</dbReference>
<keyword evidence="7" id="KW-0695">RNA-directed DNA polymerase</keyword>
<dbReference type="PROSITE" id="PS50878">
    <property type="entry name" value="RT_POL"/>
    <property type="match status" value="1"/>
</dbReference>
<dbReference type="InterPro" id="IPR043128">
    <property type="entry name" value="Rev_trsase/Diguanyl_cyclase"/>
</dbReference>
<evidence type="ECO:0000256" key="1">
    <source>
        <dbReference type="ARBA" id="ARBA00022670"/>
    </source>
</evidence>
<keyword evidence="12" id="KW-1185">Reference proteome</keyword>
<dbReference type="InterPro" id="IPR041588">
    <property type="entry name" value="Integrase_H2C2"/>
</dbReference>
<dbReference type="PANTHER" id="PTHR37984:SF5">
    <property type="entry name" value="PROTEIN NYNRIN-LIKE"/>
    <property type="match status" value="1"/>
</dbReference>
<keyword evidence="8" id="KW-0511">Multifunctional enzyme</keyword>
<keyword evidence="4" id="KW-0540">Nuclease</keyword>
<dbReference type="SUPFAM" id="SSF56672">
    <property type="entry name" value="DNA/RNA polymerases"/>
    <property type="match status" value="1"/>
</dbReference>
<dbReference type="InterPro" id="IPR005162">
    <property type="entry name" value="Retrotrans_gag_dom"/>
</dbReference>
<dbReference type="SUPFAM" id="SSF53098">
    <property type="entry name" value="Ribonuclease H-like"/>
    <property type="match status" value="1"/>
</dbReference>
<feature type="region of interest" description="Disordered" evidence="9">
    <location>
        <begin position="365"/>
        <end position="387"/>
    </location>
</feature>
<evidence type="ECO:0000256" key="7">
    <source>
        <dbReference type="ARBA" id="ARBA00022918"/>
    </source>
</evidence>
<dbReference type="CDD" id="cd01647">
    <property type="entry name" value="RT_LTR"/>
    <property type="match status" value="1"/>
</dbReference>
<evidence type="ECO:0000313" key="12">
    <source>
        <dbReference type="Proteomes" id="UP000504610"/>
    </source>
</evidence>
<reference evidence="12" key="1">
    <citation type="journal article" date="2019" name="Database">
        <title>The radish genome database (RadishGD): an integrated information resource for radish genomics.</title>
        <authorList>
            <person name="Yu H.J."/>
            <person name="Baek S."/>
            <person name="Lee Y.J."/>
            <person name="Cho A."/>
            <person name="Mun J.H."/>
        </authorList>
    </citation>
    <scope>NUCLEOTIDE SEQUENCE [LARGE SCALE GENOMIC DNA]</scope>
    <source>
        <strain evidence="12">cv. WK10039</strain>
    </source>
</reference>
<evidence type="ECO:0000256" key="4">
    <source>
        <dbReference type="ARBA" id="ARBA00022722"/>
    </source>
</evidence>
<keyword evidence="1" id="KW-0645">Protease</keyword>
<dbReference type="GO" id="GO:0006508">
    <property type="term" value="P:proteolysis"/>
    <property type="evidence" value="ECO:0007669"/>
    <property type="project" value="UniProtKB-KW"/>
</dbReference>
<dbReference type="GeneID" id="108830382"/>
<gene>
    <name evidence="13 14 15 16" type="primary">LOC108830382</name>
</gene>
<keyword evidence="6" id="KW-0378">Hydrolase</keyword>
<dbReference type="RefSeq" id="XP_056864979.1">
    <property type="nucleotide sequence ID" value="XM_057008999.1"/>
</dbReference>
<dbReference type="FunFam" id="3.10.10.10:FF:000007">
    <property type="entry name" value="Retrovirus-related Pol polyprotein from transposon 17.6-like Protein"/>
    <property type="match status" value="1"/>
</dbReference>
<feature type="compositionally biased region" description="Low complexity" evidence="9">
    <location>
        <begin position="289"/>
        <end position="308"/>
    </location>
</feature>
<dbReference type="RefSeq" id="XP_056864980.1">
    <property type="nucleotide sequence ID" value="XM_057009000.1"/>
</dbReference>
<dbReference type="Gene3D" id="3.30.70.270">
    <property type="match status" value="2"/>
</dbReference>
<feature type="region of interest" description="Disordered" evidence="9">
    <location>
        <begin position="54"/>
        <end position="95"/>
    </location>
</feature>
<dbReference type="InterPro" id="IPR043502">
    <property type="entry name" value="DNA/RNA_pol_sf"/>
</dbReference>
<proteinExistence type="predicted"/>
<reference evidence="13 14" key="2">
    <citation type="submission" date="2025-04" db="UniProtKB">
        <authorList>
            <consortium name="RefSeq"/>
        </authorList>
    </citation>
    <scope>IDENTIFICATION</scope>
    <source>
        <tissue evidence="13 14">Leaf</tissue>
    </source>
</reference>
<dbReference type="GO" id="GO:0008233">
    <property type="term" value="F:peptidase activity"/>
    <property type="evidence" value="ECO:0007669"/>
    <property type="project" value="UniProtKB-KW"/>
</dbReference>
<dbReference type="Gene3D" id="3.30.420.10">
    <property type="entry name" value="Ribonuclease H-like superfamily/Ribonuclease H"/>
    <property type="match status" value="1"/>
</dbReference>
<dbReference type="RefSeq" id="XP_056864982.1">
    <property type="nucleotide sequence ID" value="XM_057009002.1"/>
</dbReference>
<dbReference type="Gene3D" id="1.10.340.70">
    <property type="match status" value="1"/>
</dbReference>
<dbReference type="InterPro" id="IPR050951">
    <property type="entry name" value="Retrovirus_Pol_polyprotein"/>
</dbReference>
<dbReference type="GO" id="GO:0004519">
    <property type="term" value="F:endonuclease activity"/>
    <property type="evidence" value="ECO:0007669"/>
    <property type="project" value="UniProtKB-KW"/>
</dbReference>
<dbReference type="PROSITE" id="PS50994">
    <property type="entry name" value="INTEGRASE"/>
    <property type="match status" value="1"/>
</dbReference>
<dbReference type="CDD" id="cd09274">
    <property type="entry name" value="RNase_HI_RT_Ty3"/>
    <property type="match status" value="1"/>
</dbReference>
<dbReference type="InterPro" id="IPR012337">
    <property type="entry name" value="RNaseH-like_sf"/>
</dbReference>
<dbReference type="InterPro" id="IPR021109">
    <property type="entry name" value="Peptidase_aspartic_dom_sf"/>
</dbReference>
<evidence type="ECO:0000259" key="11">
    <source>
        <dbReference type="PROSITE" id="PS50994"/>
    </source>
</evidence>
<dbReference type="Pfam" id="PF08284">
    <property type="entry name" value="RVP_2"/>
    <property type="match status" value="1"/>
</dbReference>
<dbReference type="InterPro" id="IPR000477">
    <property type="entry name" value="RT_dom"/>
</dbReference>
<evidence type="ECO:0000313" key="13">
    <source>
        <dbReference type="RefSeq" id="XP_056864979.1"/>
    </source>
</evidence>
<name>A0A9W3DM17_RAPSA</name>
<dbReference type="InterPro" id="IPR041577">
    <property type="entry name" value="RT_RNaseH_2"/>
</dbReference>
<feature type="domain" description="Integrase catalytic" evidence="11">
    <location>
        <begin position="1167"/>
        <end position="1331"/>
    </location>
</feature>
<feature type="region of interest" description="Disordered" evidence="9">
    <location>
        <begin position="266"/>
        <end position="322"/>
    </location>
</feature>
<evidence type="ECO:0000256" key="5">
    <source>
        <dbReference type="ARBA" id="ARBA00022759"/>
    </source>
</evidence>
<dbReference type="Proteomes" id="UP000504610">
    <property type="component" value="Chromosome 4"/>
</dbReference>
<keyword evidence="2" id="KW-0808">Transferase</keyword>
<dbReference type="GO" id="GO:0003676">
    <property type="term" value="F:nucleic acid binding"/>
    <property type="evidence" value="ECO:0007669"/>
    <property type="project" value="InterPro"/>
</dbReference>
<dbReference type="CDD" id="cd00303">
    <property type="entry name" value="retropepsin_like"/>
    <property type="match status" value="1"/>
</dbReference>
<dbReference type="GO" id="GO:0015074">
    <property type="term" value="P:DNA integration"/>
    <property type="evidence" value="ECO:0007669"/>
    <property type="project" value="InterPro"/>
</dbReference>
<feature type="compositionally biased region" description="Acidic residues" evidence="9">
    <location>
        <begin position="365"/>
        <end position="378"/>
    </location>
</feature>
<keyword evidence="3" id="KW-0548">Nucleotidyltransferase</keyword>
<sequence>MVETRLQERSLTEQVDEIRSLHDLLESEVKNQSDSINPLFDRLEAVMFNSLPPLQAVGKTPMDPSSSNPPTPSNPSHNRPPDPPDLTGYLDRYDGGRPSPRHPLASLLSKLGFPSFDGSQLRDWIAKCEQFFDIDGTPPELRVRLAALYFTGKATQWHNNYMSSRYGLYPLWTEYVVAISGRFCKLYDDPLAELVALKQGSDSVAEYLEKFESARQRITLPEAHAISVFLANLNTHLSLHARQFEFTTVAGAARIAMLQESSLLHTPVKPPTKAPFNPYQKSSQPYHQKPPNTTPLLPSPTTQKPTPKAITFPNNTDKPPRKYSYQKMQERRAKGLCMFCDEVYTPSHSQKHKRSQIFVMESEDDDGFSFSETEDEPDTPTPVDTDEKVENTPVISVNALNGSSTFNCMRVIGYCGKRKLYILIDNRSTHKFLDLNVANELGCLFEQTKPMAVTAASGSSMISRCKCSDFKWRVQGYEYSFEIRTLPLECCDLVLGVQWLSTLGPILWDFLNPRMEFTLNGVKNVLRGITKTGCKVIKCSSFNKLMLQEPQIAMIRVVELPEEEPSTLQPEALLSHISTSGTDMATDPALQTLLEDFSVLLEEPSSLPPFREGFDHRIPLEKGANPVNLRPYRYSSLQKDEIDKTMRSMLDDGIIQASTSPYASPVVLVKKKDGTWRLCVDFRGLNKQTIKDKYPIPLLEDLLDELGHAKYFSKLDLRSGFHQLRMSPDDVYKTAFKTHAGHYEYLVMPFGLTNAPCTFQSLMNHIFEGVLRKFLLVFFDDILVYSSTWEDHLRHLREVFQLLQQAQLYLKPSKCTFGATVIEYLGHFISANGVSTDPAKLRSIVEWPTPKTQKLLRSFLGLANYYRRFVMGYSIIAKPLTSLLRIDSFSWGLAASSAFEALKKALSTTPVLALPDFNKPFVVETDASNTGIGAVLMQDNHSICYISRSLGPRHQALSVYEELLSVVHTVQTWSAYLAHKPFIIRTDQRSLQFLMEPKMTTPFQHLWVSKFMGYTFEIQYKKGKENIVADALSRVPCSQLLHIMLSQSRAGFYDSVKRLWETDPTLTRIISELKANKASHPAFTYTNNELRRKGKLVVGNDEGVKLHILNWLHDSAVGGHSGKDSTLQRIRSLFFWPRMYVEVQNYVRNCSVCQRNKSDLAANPGLLSPLPVPNGVWESISMDFIEGLPPSAGKHCIMVVVDRLRKNAYFIPLSHPYTAIEAAQAYLDNVFKLHGMPQDIISDRDPTFLSDVWQEMLRVQGMELKHSSAYHPQTDGQTEATNKTLETYLRCMTSEAPKTWCKWLPLAEWWYNTTYHSSIKCTPYEVAFGQPPPTHLPYLPGESSSLSSIVVCRSVRRLSTCSSSTYSGHRTG</sequence>
<dbReference type="Pfam" id="PF00078">
    <property type="entry name" value="RVT_1"/>
    <property type="match status" value="1"/>
</dbReference>
<dbReference type="Gene3D" id="2.40.70.10">
    <property type="entry name" value="Acid Proteases"/>
    <property type="match status" value="1"/>
</dbReference>
<evidence type="ECO:0000259" key="10">
    <source>
        <dbReference type="PROSITE" id="PS50878"/>
    </source>
</evidence>
<evidence type="ECO:0000313" key="14">
    <source>
        <dbReference type="RefSeq" id="XP_056864980.1"/>
    </source>
</evidence>
<dbReference type="Pfam" id="PF17919">
    <property type="entry name" value="RT_RNaseH_2"/>
    <property type="match status" value="1"/>
</dbReference>
<evidence type="ECO:0000313" key="15">
    <source>
        <dbReference type="RefSeq" id="XP_056864981.1"/>
    </source>
</evidence>
<evidence type="ECO:0000256" key="2">
    <source>
        <dbReference type="ARBA" id="ARBA00022679"/>
    </source>
</evidence>
<dbReference type="Pfam" id="PF03732">
    <property type="entry name" value="Retrotrans_gag"/>
    <property type="match status" value="1"/>
</dbReference>